<feature type="compositionally biased region" description="Low complexity" evidence="1">
    <location>
        <begin position="78"/>
        <end position="89"/>
    </location>
</feature>
<protein>
    <submittedName>
        <fullName evidence="2">Uncharacterized protein</fullName>
    </submittedName>
</protein>
<dbReference type="Proteomes" id="UP000886886">
    <property type="component" value="Unassembled WGS sequence"/>
</dbReference>
<name>A0A9D0ZW76_9FIRM</name>
<dbReference type="EMBL" id="DVFT01000157">
    <property type="protein sequence ID" value="HIQ97001.1"/>
    <property type="molecule type" value="Genomic_DNA"/>
</dbReference>
<evidence type="ECO:0000313" key="2">
    <source>
        <dbReference type="EMBL" id="HIQ97001.1"/>
    </source>
</evidence>
<organism evidence="2 3">
    <name type="scientific">Candidatus Limivivens merdigallinarum</name>
    <dbReference type="NCBI Taxonomy" id="2840859"/>
    <lineage>
        <taxon>Bacteria</taxon>
        <taxon>Bacillati</taxon>
        <taxon>Bacillota</taxon>
        <taxon>Clostridia</taxon>
        <taxon>Lachnospirales</taxon>
        <taxon>Lachnospiraceae</taxon>
        <taxon>Lachnospiraceae incertae sedis</taxon>
        <taxon>Candidatus Limivivens</taxon>
    </lineage>
</organism>
<dbReference type="AlphaFoldDB" id="A0A9D0ZW76"/>
<comment type="caution">
    <text evidence="2">The sequence shown here is derived from an EMBL/GenBank/DDBJ whole genome shotgun (WGS) entry which is preliminary data.</text>
</comment>
<proteinExistence type="predicted"/>
<reference evidence="2" key="1">
    <citation type="submission" date="2020-10" db="EMBL/GenBank/DDBJ databases">
        <authorList>
            <person name="Gilroy R."/>
        </authorList>
    </citation>
    <scope>NUCLEOTIDE SEQUENCE</scope>
    <source>
        <strain evidence="2">ChiSjej3B21-11622</strain>
    </source>
</reference>
<feature type="region of interest" description="Disordered" evidence="1">
    <location>
        <begin position="50"/>
        <end position="121"/>
    </location>
</feature>
<gene>
    <name evidence="2" type="ORF">IAB26_10615</name>
</gene>
<reference evidence="2" key="2">
    <citation type="journal article" date="2021" name="PeerJ">
        <title>Extensive microbial diversity within the chicken gut microbiome revealed by metagenomics and culture.</title>
        <authorList>
            <person name="Gilroy R."/>
            <person name="Ravi A."/>
            <person name="Getino M."/>
            <person name="Pursley I."/>
            <person name="Horton D.L."/>
            <person name="Alikhan N.F."/>
            <person name="Baker D."/>
            <person name="Gharbi K."/>
            <person name="Hall N."/>
            <person name="Watson M."/>
            <person name="Adriaenssens E.M."/>
            <person name="Foster-Nyarko E."/>
            <person name="Jarju S."/>
            <person name="Secka A."/>
            <person name="Antonio M."/>
            <person name="Oren A."/>
            <person name="Chaudhuri R.R."/>
            <person name="La Ragione R."/>
            <person name="Hildebrand F."/>
            <person name="Pallen M.J."/>
        </authorList>
    </citation>
    <scope>NUCLEOTIDE SEQUENCE</scope>
    <source>
        <strain evidence="2">ChiSjej3B21-11622</strain>
    </source>
</reference>
<evidence type="ECO:0000313" key="3">
    <source>
        <dbReference type="Proteomes" id="UP000886886"/>
    </source>
</evidence>
<feature type="compositionally biased region" description="Low complexity" evidence="1">
    <location>
        <begin position="58"/>
        <end position="70"/>
    </location>
</feature>
<accession>A0A9D0ZW76</accession>
<evidence type="ECO:0000256" key="1">
    <source>
        <dbReference type="SAM" id="MobiDB-lite"/>
    </source>
</evidence>
<sequence length="202" mass="21617">MKKKVISGLLTAVCIGGLCMGAGIPSKAYTVAYEAGPAWFSWENLNQQKEEISEDSAAEAASSDTSTAAEEVSEDSVSEAVSSSTSTTAEKAEDSRMASVVEGSAEASEGGSFTYTTEEEKEKYQEYEKAGITEDKEGNLTYDGSRVKALLDEDGGFYTNGSVEEGVYLYLSRDEDGSIRSVEKLSGQEFLAGYAAWNEEES</sequence>